<organism evidence="8">
    <name type="scientific">Yarrowia lipolytica</name>
    <name type="common">Candida lipolytica</name>
    <dbReference type="NCBI Taxonomy" id="4952"/>
    <lineage>
        <taxon>Eukaryota</taxon>
        <taxon>Fungi</taxon>
        <taxon>Dikarya</taxon>
        <taxon>Ascomycota</taxon>
        <taxon>Saccharomycotina</taxon>
        <taxon>Dipodascomycetes</taxon>
        <taxon>Dipodascales</taxon>
        <taxon>Dipodascales incertae sedis</taxon>
        <taxon>Yarrowia</taxon>
    </lineage>
</organism>
<dbReference type="GO" id="GO:0071004">
    <property type="term" value="C:U2-type prespliceosome"/>
    <property type="evidence" value="ECO:0007669"/>
    <property type="project" value="TreeGrafter"/>
</dbReference>
<dbReference type="eggNOG" id="KOG1258">
    <property type="taxonomic scope" value="Eukaryota"/>
</dbReference>
<dbReference type="GO" id="GO:0000395">
    <property type="term" value="P:mRNA 5'-splice site recognition"/>
    <property type="evidence" value="ECO:0007669"/>
    <property type="project" value="TreeGrafter"/>
</dbReference>
<dbReference type="GO" id="GO:0030627">
    <property type="term" value="F:pre-mRNA 5'-splice site binding"/>
    <property type="evidence" value="ECO:0007669"/>
    <property type="project" value="TreeGrafter"/>
</dbReference>
<dbReference type="Gene3D" id="1.25.40.10">
    <property type="entry name" value="Tetratricopeptide repeat domain"/>
    <property type="match status" value="2"/>
</dbReference>
<dbReference type="OMA" id="IELWISY"/>
<dbReference type="GO" id="GO:0000243">
    <property type="term" value="C:commitment complex"/>
    <property type="evidence" value="ECO:0007669"/>
    <property type="project" value="TreeGrafter"/>
</dbReference>
<evidence type="ECO:0000256" key="3">
    <source>
        <dbReference type="ARBA" id="ARBA00022737"/>
    </source>
</evidence>
<feature type="compositionally biased region" description="Low complexity" evidence="7">
    <location>
        <begin position="553"/>
        <end position="571"/>
    </location>
</feature>
<reference evidence="8" key="1">
    <citation type="journal article" date="2016" name="PLoS ONE">
        <title>Sequence Assembly of Yarrowia lipolytica Strain W29/CLIB89 Shows Transposable Element Diversity.</title>
        <authorList>
            <person name="Magnan C."/>
            <person name="Yu J."/>
            <person name="Chang I."/>
            <person name="Jahn E."/>
            <person name="Kanomata Y."/>
            <person name="Wu J."/>
            <person name="Zeller M."/>
            <person name="Oakes M."/>
            <person name="Baldi P."/>
            <person name="Sandmeyer S."/>
        </authorList>
    </citation>
    <scope>NUCLEOTIDE SEQUENCE [LARGE SCALE GENOMIC DNA]</scope>
    <source>
        <strain evidence="8">CLIB89</strain>
    </source>
</reference>
<dbReference type="EMBL" id="CP017558">
    <property type="protein sequence ID" value="AOW07749.1"/>
    <property type="molecule type" value="Genomic_DNA"/>
</dbReference>
<accession>A0A1D8NQ51</accession>
<comment type="subcellular location">
    <subcellularLocation>
        <location evidence="1">Nucleus</location>
    </subcellularLocation>
</comment>
<dbReference type="VEuPathDB" id="FungiDB:YALI1_F34057g"/>
<dbReference type="GO" id="GO:0005685">
    <property type="term" value="C:U1 snRNP"/>
    <property type="evidence" value="ECO:0007669"/>
    <property type="project" value="TreeGrafter"/>
</dbReference>
<dbReference type="GeneID" id="2908867"/>
<dbReference type="SMART" id="SM00386">
    <property type="entry name" value="HAT"/>
    <property type="match status" value="6"/>
</dbReference>
<evidence type="ECO:0000256" key="2">
    <source>
        <dbReference type="ARBA" id="ARBA00022664"/>
    </source>
</evidence>
<evidence type="ECO:0000256" key="4">
    <source>
        <dbReference type="ARBA" id="ARBA00023187"/>
    </source>
</evidence>
<dbReference type="InterPro" id="IPR011990">
    <property type="entry name" value="TPR-like_helical_dom_sf"/>
</dbReference>
<dbReference type="PANTHER" id="PTHR17204">
    <property type="entry name" value="PRE-MRNA PROCESSING PROTEIN PRP39-RELATED"/>
    <property type="match status" value="1"/>
</dbReference>
<keyword evidence="3" id="KW-0677">Repeat</keyword>
<evidence type="ECO:0008006" key="9">
    <source>
        <dbReference type="Google" id="ProtNLM"/>
    </source>
</evidence>
<dbReference type="Pfam" id="PF23241">
    <property type="entry name" value="HAT_PRP39_C"/>
    <property type="match status" value="1"/>
</dbReference>
<dbReference type="Proteomes" id="UP000182444">
    <property type="component" value="Chromosome 1F"/>
</dbReference>
<dbReference type="KEGG" id="yli:2908867"/>
<evidence type="ECO:0000256" key="6">
    <source>
        <dbReference type="ARBA" id="ARBA00038019"/>
    </source>
</evidence>
<evidence type="ECO:0000256" key="7">
    <source>
        <dbReference type="SAM" id="MobiDB-lite"/>
    </source>
</evidence>
<dbReference type="Pfam" id="PF23240">
    <property type="entry name" value="HAT_PRP39_N"/>
    <property type="match status" value="1"/>
</dbReference>
<comment type="similarity">
    <text evidence="6">Belongs to the PRP39 family.</text>
</comment>
<keyword evidence="2" id="KW-0507">mRNA processing</keyword>
<dbReference type="PANTHER" id="PTHR17204:SF5">
    <property type="entry name" value="PRE-MRNA-PROCESSING FACTOR 39"/>
    <property type="match status" value="1"/>
</dbReference>
<dbReference type="InterPro" id="IPR059164">
    <property type="entry name" value="HAT_PRP39_C"/>
</dbReference>
<evidence type="ECO:0000256" key="1">
    <source>
        <dbReference type="ARBA" id="ARBA00004123"/>
    </source>
</evidence>
<dbReference type="SUPFAM" id="SSF48452">
    <property type="entry name" value="TPR-like"/>
    <property type="match status" value="1"/>
</dbReference>
<dbReference type="FunFam" id="1.25.40.10:FF:000064">
    <property type="entry name" value="Putative pre-mrna-processing factor 39"/>
    <property type="match status" value="1"/>
</dbReference>
<dbReference type="InterPro" id="IPR003107">
    <property type="entry name" value="HAT"/>
</dbReference>
<evidence type="ECO:0000256" key="5">
    <source>
        <dbReference type="ARBA" id="ARBA00023242"/>
    </source>
</evidence>
<dbReference type="AlphaFoldDB" id="A0A1D8NQ51"/>
<feature type="region of interest" description="Disordered" evidence="7">
    <location>
        <begin position="543"/>
        <end position="571"/>
    </location>
</feature>
<keyword evidence="5" id="KW-0539">Nucleus</keyword>
<gene>
    <name evidence="8" type="ORF">YALI1_F34057g</name>
</gene>
<dbReference type="VEuPathDB" id="FungiDB:YALI0_F26631g"/>
<evidence type="ECO:0000313" key="8">
    <source>
        <dbReference type="EMBL" id="AOW07749.1"/>
    </source>
</evidence>
<name>A0A1D8NQ51_YARLL</name>
<protein>
    <recommendedName>
        <fullName evidence="9">Pre-mRNA-processing factor 39</fullName>
    </recommendedName>
</protein>
<dbReference type="RefSeq" id="XP_505916.3">
    <property type="nucleotide sequence ID" value="XM_505916.3"/>
</dbReference>
<sequence length="571" mass="65862">MEWTKCYAKLSANPDDFEQWKNLLAASHSLGGGLNKGTAESDVQLFRFSYDNFLERFPLAFGYWIKYAETEFMLGNTEGAETVFERGIGTNQVSVELWAAYARFKIRVCHNVDKMRAFLERAVSHVGNHFYAHSIWDVYVEFERREAEIATENKLARLAELLSRIIRIPMHQYAKYFDLLRDISRQLKPDELGWIKKGKDKSTNNIYVSTQAETARRWAYEQAFPRQYFHVLFVKEEDLQAWRRYLDFEESEGNLDRVRMLYERAIIATSHNEEIWLRYIRFMQTVSSSLRVHREEVSTLFRRACALLPIGRLEVRHLYAIHCESLGELALAHDIYMSILGAFPNSIQTILLFVNFERRYAYSQFLAQGKSVKKQAAVHQAVQLLMQYLDDENSLRNVEKCEILQLLVDYLQVFPGQAPANVRDILSRYEPALKEEYRFWKLAMDYEVERVHKPVKDVSAMSFQDTLTELAAEDESQALADEKTKRLSDIVDKALGSLLRLEDKRALLKRFLAYCIDQASNVKDYEKYSAVLYNLGGVQTTPPAEPLDKPGDAAVSAGAGTSTTTPVAAES</sequence>
<proteinExistence type="inferred from homology"/>
<keyword evidence="4" id="KW-0508">mRNA splicing</keyword>